<comment type="caution">
    <text evidence="1">The sequence shown here is derived from an EMBL/GenBank/DDBJ whole genome shotgun (WGS) entry which is preliminary data.</text>
</comment>
<proteinExistence type="predicted"/>
<protein>
    <submittedName>
        <fullName evidence="1">Uncharacterized protein</fullName>
    </submittedName>
</protein>
<evidence type="ECO:0000313" key="2">
    <source>
        <dbReference type="Proteomes" id="UP000683925"/>
    </source>
</evidence>
<evidence type="ECO:0000313" key="1">
    <source>
        <dbReference type="EMBL" id="CAD8196459.1"/>
    </source>
</evidence>
<dbReference type="EMBL" id="CAJJDP010000111">
    <property type="protein sequence ID" value="CAD8196459.1"/>
    <property type="molecule type" value="Genomic_DNA"/>
</dbReference>
<organism evidence="1 2">
    <name type="scientific">Paramecium octaurelia</name>
    <dbReference type="NCBI Taxonomy" id="43137"/>
    <lineage>
        <taxon>Eukaryota</taxon>
        <taxon>Sar</taxon>
        <taxon>Alveolata</taxon>
        <taxon>Ciliophora</taxon>
        <taxon>Intramacronucleata</taxon>
        <taxon>Oligohymenophorea</taxon>
        <taxon>Peniculida</taxon>
        <taxon>Parameciidae</taxon>
        <taxon>Paramecium</taxon>
    </lineage>
</organism>
<reference evidence="1" key="1">
    <citation type="submission" date="2021-01" db="EMBL/GenBank/DDBJ databases">
        <authorList>
            <consortium name="Genoscope - CEA"/>
            <person name="William W."/>
        </authorList>
    </citation>
    <scope>NUCLEOTIDE SEQUENCE</scope>
</reference>
<dbReference type="OrthoDB" id="322165at2759"/>
<dbReference type="AlphaFoldDB" id="A0A8S1X6R5"/>
<gene>
    <name evidence="1" type="ORF">POCTA_138.1.T1110194</name>
</gene>
<name>A0A8S1X6R5_PAROT</name>
<accession>A0A8S1X6R5</accession>
<keyword evidence="2" id="KW-1185">Reference proteome</keyword>
<sequence>MKYQLLLEVCMLQERSSILRIIFHSKQIETMEQLDQFLITSLIGGGTGGLDALLGLSSLFPQGIWTQSKIKWIYNFPISVILNNVVGVYNSGYSIAIFENSPINNVIDDQLELDFVDYRHLNNFVAQAINSYTRLRRFNSCDNSKFISHVFPYPRIHFLLPSYDEMTLIMITLEQNYSKHNSFNIQLKKSNFSINVLLILVIDLQPYYLDKNN</sequence>
<dbReference type="Proteomes" id="UP000683925">
    <property type="component" value="Unassembled WGS sequence"/>
</dbReference>